<protein>
    <submittedName>
        <fullName evidence="1">Uncharacterized protein</fullName>
    </submittedName>
</protein>
<comment type="caution">
    <text evidence="1">The sequence shown here is derived from an EMBL/GenBank/DDBJ whole genome shotgun (WGS) entry which is preliminary data.</text>
</comment>
<reference evidence="1 2" key="1">
    <citation type="journal article" date="2019" name="Sci. Rep.">
        <title>Orb-weaving spider Araneus ventricosus genome elucidates the spidroin gene catalogue.</title>
        <authorList>
            <person name="Kono N."/>
            <person name="Nakamura H."/>
            <person name="Ohtoshi R."/>
            <person name="Moran D.A.P."/>
            <person name="Shinohara A."/>
            <person name="Yoshida Y."/>
            <person name="Fujiwara M."/>
            <person name="Mori M."/>
            <person name="Tomita M."/>
            <person name="Arakawa K."/>
        </authorList>
    </citation>
    <scope>NUCLEOTIDE SEQUENCE [LARGE SCALE GENOMIC DNA]</scope>
</reference>
<proteinExistence type="predicted"/>
<gene>
    <name evidence="1" type="ORF">AVEN_48454_1</name>
</gene>
<evidence type="ECO:0000313" key="1">
    <source>
        <dbReference type="EMBL" id="GBN42569.1"/>
    </source>
</evidence>
<sequence length="84" mass="9366">MPVVISGFTSVNGVRNMVAASPLTRFLYFPALELSFQRPSTDGDTVSFPERNPFPTCPGRSWPSLSCPTCLELHYARHEFPDAF</sequence>
<name>A0A4Y2NV45_ARAVE</name>
<accession>A0A4Y2NV45</accession>
<organism evidence="1 2">
    <name type="scientific">Araneus ventricosus</name>
    <name type="common">Orbweaver spider</name>
    <name type="synonym">Epeira ventricosa</name>
    <dbReference type="NCBI Taxonomy" id="182803"/>
    <lineage>
        <taxon>Eukaryota</taxon>
        <taxon>Metazoa</taxon>
        <taxon>Ecdysozoa</taxon>
        <taxon>Arthropoda</taxon>
        <taxon>Chelicerata</taxon>
        <taxon>Arachnida</taxon>
        <taxon>Araneae</taxon>
        <taxon>Araneomorphae</taxon>
        <taxon>Entelegynae</taxon>
        <taxon>Araneoidea</taxon>
        <taxon>Araneidae</taxon>
        <taxon>Araneus</taxon>
    </lineage>
</organism>
<keyword evidence="2" id="KW-1185">Reference proteome</keyword>
<dbReference type="EMBL" id="BGPR01009830">
    <property type="protein sequence ID" value="GBN42569.1"/>
    <property type="molecule type" value="Genomic_DNA"/>
</dbReference>
<evidence type="ECO:0000313" key="2">
    <source>
        <dbReference type="Proteomes" id="UP000499080"/>
    </source>
</evidence>
<dbReference type="Proteomes" id="UP000499080">
    <property type="component" value="Unassembled WGS sequence"/>
</dbReference>
<dbReference type="AlphaFoldDB" id="A0A4Y2NV45"/>